<dbReference type="Pfam" id="PF00050">
    <property type="entry name" value="Kazal_1"/>
    <property type="match status" value="1"/>
</dbReference>
<dbReference type="Proteomes" id="UP000183832">
    <property type="component" value="Unassembled WGS sequence"/>
</dbReference>
<dbReference type="PANTHER" id="PTHR21179">
    <property type="entry name" value="SERINE-TYPE ENDOPEPTIDASE INHIBITOR"/>
    <property type="match status" value="1"/>
</dbReference>
<feature type="signal peptide" evidence="2">
    <location>
        <begin position="1"/>
        <end position="17"/>
    </location>
</feature>
<protein>
    <submittedName>
        <fullName evidence="4">CLUMA_CG000187, isoform A</fullName>
    </submittedName>
</protein>
<feature type="compositionally biased region" description="Low complexity" evidence="1">
    <location>
        <begin position="90"/>
        <end position="152"/>
    </location>
</feature>
<dbReference type="InterPro" id="IPR002350">
    <property type="entry name" value="Kazal_dom"/>
</dbReference>
<dbReference type="SUPFAM" id="SSF100895">
    <property type="entry name" value="Kazal-type serine protease inhibitors"/>
    <property type="match status" value="1"/>
</dbReference>
<evidence type="ECO:0000259" key="3">
    <source>
        <dbReference type="Pfam" id="PF00050"/>
    </source>
</evidence>
<accession>A0A1J1HE16</accession>
<reference evidence="4 5" key="1">
    <citation type="submission" date="2015-04" db="EMBL/GenBank/DDBJ databases">
        <authorList>
            <person name="Syromyatnikov M.Y."/>
            <person name="Popov V.N."/>
        </authorList>
    </citation>
    <scope>NUCLEOTIDE SEQUENCE [LARGE SCALE GENOMIC DNA]</scope>
</reference>
<dbReference type="PANTHER" id="PTHR21179:SF1">
    <property type="entry name" value="KAZ1-TYPE SERINE PROTEASE INHIBITOR-LIKE PROTEIN TYPE EPSILON-RELATED"/>
    <property type="match status" value="1"/>
</dbReference>
<feature type="domain" description="Kazal-like" evidence="3">
    <location>
        <begin position="179"/>
        <end position="217"/>
    </location>
</feature>
<dbReference type="InterPro" id="IPR039932">
    <property type="entry name" value="Spink4-like"/>
</dbReference>
<evidence type="ECO:0000313" key="4">
    <source>
        <dbReference type="EMBL" id="CRK86237.1"/>
    </source>
</evidence>
<feature type="compositionally biased region" description="Low complexity" evidence="1">
    <location>
        <begin position="39"/>
        <end position="59"/>
    </location>
</feature>
<dbReference type="AlphaFoldDB" id="A0A1J1HE16"/>
<dbReference type="EMBL" id="CVRI01000001">
    <property type="protein sequence ID" value="CRK86237.1"/>
    <property type="molecule type" value="Genomic_DNA"/>
</dbReference>
<proteinExistence type="predicted"/>
<feature type="chain" id="PRO_5009618990" evidence="2">
    <location>
        <begin position="18"/>
        <end position="228"/>
    </location>
</feature>
<sequence>MRCLITILVAGFICCNCATIERVQRQVFPGSFQFPSTSGNQFGNQFFPPQFNNFNQNQQRPGINQGNQFNQQRPVTNQGNQFNQQRPVTNQGNQQQFNQGNQGGFNNQFPNNQQRPVTNQGNQQQFNQGSQGGLNNQIPNNQQSQNQFTQTTPPAPTPAPTTLAPAVQQCVDTCIARTTSQYNPVCGTDQQNYHNQARLDCARDCGANVSLERVGVCPTRDRGTGNQK</sequence>
<evidence type="ECO:0000256" key="2">
    <source>
        <dbReference type="SAM" id="SignalP"/>
    </source>
</evidence>
<dbReference type="STRING" id="568069.A0A1J1HE16"/>
<dbReference type="OrthoDB" id="6513408at2759"/>
<name>A0A1J1HE16_9DIPT</name>
<dbReference type="Gene3D" id="3.30.60.30">
    <property type="match status" value="1"/>
</dbReference>
<feature type="region of interest" description="Disordered" evidence="1">
    <location>
        <begin position="39"/>
        <end position="162"/>
    </location>
</feature>
<feature type="compositionally biased region" description="Polar residues" evidence="1">
    <location>
        <begin position="60"/>
        <end position="89"/>
    </location>
</feature>
<evidence type="ECO:0000313" key="5">
    <source>
        <dbReference type="Proteomes" id="UP000183832"/>
    </source>
</evidence>
<keyword evidence="5" id="KW-1185">Reference proteome</keyword>
<dbReference type="GO" id="GO:0004867">
    <property type="term" value="F:serine-type endopeptidase inhibitor activity"/>
    <property type="evidence" value="ECO:0007669"/>
    <property type="project" value="InterPro"/>
</dbReference>
<organism evidence="4 5">
    <name type="scientific">Clunio marinus</name>
    <dbReference type="NCBI Taxonomy" id="568069"/>
    <lineage>
        <taxon>Eukaryota</taxon>
        <taxon>Metazoa</taxon>
        <taxon>Ecdysozoa</taxon>
        <taxon>Arthropoda</taxon>
        <taxon>Hexapoda</taxon>
        <taxon>Insecta</taxon>
        <taxon>Pterygota</taxon>
        <taxon>Neoptera</taxon>
        <taxon>Endopterygota</taxon>
        <taxon>Diptera</taxon>
        <taxon>Nematocera</taxon>
        <taxon>Chironomoidea</taxon>
        <taxon>Chironomidae</taxon>
        <taxon>Clunio</taxon>
    </lineage>
</organism>
<keyword evidence="2" id="KW-0732">Signal</keyword>
<evidence type="ECO:0000256" key="1">
    <source>
        <dbReference type="SAM" id="MobiDB-lite"/>
    </source>
</evidence>
<gene>
    <name evidence="4" type="ORF">CLUMA_CG000187</name>
</gene>
<dbReference type="InterPro" id="IPR036058">
    <property type="entry name" value="Kazal_dom_sf"/>
</dbReference>